<evidence type="ECO:0000313" key="1">
    <source>
        <dbReference type="EMBL" id="KAA8899218.1"/>
    </source>
</evidence>
<keyword evidence="2" id="KW-1185">Reference proteome</keyword>
<gene>
    <name evidence="1" type="ORF">FN846DRAFT_892509</name>
</gene>
<dbReference type="EMBL" id="VXIS01000170">
    <property type="protein sequence ID" value="KAA8899218.1"/>
    <property type="molecule type" value="Genomic_DNA"/>
</dbReference>
<organism evidence="1 2">
    <name type="scientific">Sphaerosporella brunnea</name>
    <dbReference type="NCBI Taxonomy" id="1250544"/>
    <lineage>
        <taxon>Eukaryota</taxon>
        <taxon>Fungi</taxon>
        <taxon>Dikarya</taxon>
        <taxon>Ascomycota</taxon>
        <taxon>Pezizomycotina</taxon>
        <taxon>Pezizomycetes</taxon>
        <taxon>Pezizales</taxon>
        <taxon>Pyronemataceae</taxon>
        <taxon>Sphaerosporella</taxon>
    </lineage>
</organism>
<comment type="caution">
    <text evidence="1">The sequence shown here is derived from an EMBL/GenBank/DDBJ whole genome shotgun (WGS) entry which is preliminary data.</text>
</comment>
<proteinExistence type="predicted"/>
<accession>A0A5J5EPQ0</accession>
<reference evidence="1 2" key="1">
    <citation type="submission" date="2019-09" db="EMBL/GenBank/DDBJ databases">
        <title>Draft genome of the ectomycorrhizal ascomycete Sphaerosporella brunnea.</title>
        <authorList>
            <consortium name="DOE Joint Genome Institute"/>
            <person name="Benucci G.M."/>
            <person name="Marozzi G."/>
            <person name="Antonielli L."/>
            <person name="Sanchez S."/>
            <person name="Marco P."/>
            <person name="Wang X."/>
            <person name="Falini L.B."/>
            <person name="Barry K."/>
            <person name="Haridas S."/>
            <person name="Lipzen A."/>
            <person name="Labutti K."/>
            <person name="Grigoriev I.V."/>
            <person name="Murat C."/>
            <person name="Martin F."/>
            <person name="Albertini E."/>
            <person name="Donnini D."/>
            <person name="Bonito G."/>
        </authorList>
    </citation>
    <scope>NUCLEOTIDE SEQUENCE [LARGE SCALE GENOMIC DNA]</scope>
    <source>
        <strain evidence="1 2">Sb_GMNB300</strain>
    </source>
</reference>
<evidence type="ECO:0000313" key="2">
    <source>
        <dbReference type="Proteomes" id="UP000326924"/>
    </source>
</evidence>
<dbReference type="InParanoid" id="A0A5J5EPQ0"/>
<name>A0A5J5EPQ0_9PEZI</name>
<dbReference type="Proteomes" id="UP000326924">
    <property type="component" value="Unassembled WGS sequence"/>
</dbReference>
<dbReference type="AlphaFoldDB" id="A0A5J5EPQ0"/>
<sequence>MQASTAGRGTFAAEIDIENTHDCVERGLAVYPNSREGGLQILSGLANEQAHHMYLCARHMDNVMAAEYVTKRTGLLKCGCKQGWRIGASPTVWWKTVKLAKSSLARHRERVNHPREDPQAEISAENELQHLPCWNSRD</sequence>
<protein>
    <submittedName>
        <fullName evidence="1">Uncharacterized protein</fullName>
    </submittedName>
</protein>